<dbReference type="GO" id="GO:0006352">
    <property type="term" value="P:DNA-templated transcription initiation"/>
    <property type="evidence" value="ECO:0007669"/>
    <property type="project" value="InterPro"/>
</dbReference>
<dbReference type="PATRIC" id="fig|49338.4.peg.4923"/>
<dbReference type="GO" id="GO:0016987">
    <property type="term" value="F:sigma factor activity"/>
    <property type="evidence" value="ECO:0007669"/>
    <property type="project" value="UniProtKB-KW"/>
</dbReference>
<feature type="domain" description="RNA polymerase sigma-70 region 2" evidence="6">
    <location>
        <begin position="7"/>
        <end position="73"/>
    </location>
</feature>
<keyword evidence="3" id="KW-0731">Sigma factor</keyword>
<dbReference type="InterPro" id="IPR014284">
    <property type="entry name" value="RNA_pol_sigma-70_dom"/>
</dbReference>
<gene>
    <name evidence="8" type="ORF">DPCES_4575</name>
</gene>
<organism evidence="8">
    <name type="scientific">Desulfitobacterium hafniense</name>
    <name type="common">Desulfitobacterium frappieri</name>
    <dbReference type="NCBI Taxonomy" id="49338"/>
    <lineage>
        <taxon>Bacteria</taxon>
        <taxon>Bacillati</taxon>
        <taxon>Bacillota</taxon>
        <taxon>Clostridia</taxon>
        <taxon>Eubacteriales</taxon>
        <taxon>Desulfitobacteriaceae</taxon>
        <taxon>Desulfitobacterium</taxon>
    </lineage>
</organism>
<evidence type="ECO:0000313" key="8">
    <source>
        <dbReference type="EMBL" id="CDX04461.1"/>
    </source>
</evidence>
<evidence type="ECO:0000259" key="7">
    <source>
        <dbReference type="Pfam" id="PF08281"/>
    </source>
</evidence>
<dbReference type="EMBL" id="LK996017">
    <property type="protein sequence ID" value="CDX04461.1"/>
    <property type="molecule type" value="Genomic_DNA"/>
</dbReference>
<dbReference type="Pfam" id="PF04542">
    <property type="entry name" value="Sigma70_r2"/>
    <property type="match status" value="1"/>
</dbReference>
<dbReference type="InterPro" id="IPR007627">
    <property type="entry name" value="RNA_pol_sigma70_r2"/>
</dbReference>
<dbReference type="GO" id="GO:0003677">
    <property type="term" value="F:DNA binding"/>
    <property type="evidence" value="ECO:0007669"/>
    <property type="project" value="UniProtKB-KW"/>
</dbReference>
<reference evidence="8" key="1">
    <citation type="submission" date="2014-07" db="EMBL/GenBank/DDBJ databases">
        <authorList>
            <person name="Hornung V.Bastian."/>
        </authorList>
    </citation>
    <scope>NUCLEOTIDE SEQUENCE</scope>
    <source>
        <strain evidence="8">PCE-S</strain>
    </source>
</reference>
<evidence type="ECO:0000259" key="6">
    <source>
        <dbReference type="Pfam" id="PF04542"/>
    </source>
</evidence>
<evidence type="ECO:0000256" key="5">
    <source>
        <dbReference type="ARBA" id="ARBA00023163"/>
    </source>
</evidence>
<dbReference type="SUPFAM" id="SSF88946">
    <property type="entry name" value="Sigma2 domain of RNA polymerase sigma factors"/>
    <property type="match status" value="1"/>
</dbReference>
<protein>
    <submittedName>
        <fullName evidence="8">RNA polymerase, sigma-24 subunit, ECF sub</fullName>
    </submittedName>
</protein>
<proteinExistence type="inferred from homology"/>
<evidence type="ECO:0000256" key="1">
    <source>
        <dbReference type="ARBA" id="ARBA00010641"/>
    </source>
</evidence>
<dbReference type="InterPro" id="IPR013325">
    <property type="entry name" value="RNA_pol_sigma_r2"/>
</dbReference>
<dbReference type="InterPro" id="IPR013324">
    <property type="entry name" value="RNA_pol_sigma_r3/r4-like"/>
</dbReference>
<dbReference type="AlphaFoldDB" id="A0A098B9C7"/>
<evidence type="ECO:0000256" key="2">
    <source>
        <dbReference type="ARBA" id="ARBA00023015"/>
    </source>
</evidence>
<keyword evidence="2" id="KW-0805">Transcription regulation</keyword>
<comment type="similarity">
    <text evidence="1">Belongs to the sigma-70 factor family. ECF subfamily.</text>
</comment>
<dbReference type="Gene3D" id="1.10.10.10">
    <property type="entry name" value="Winged helix-like DNA-binding domain superfamily/Winged helix DNA-binding domain"/>
    <property type="match status" value="1"/>
</dbReference>
<dbReference type="RefSeq" id="WP_144676802.1">
    <property type="nucleotide sequence ID" value="NZ_LK996017.1"/>
</dbReference>
<evidence type="ECO:0000256" key="4">
    <source>
        <dbReference type="ARBA" id="ARBA00023125"/>
    </source>
</evidence>
<dbReference type="Pfam" id="PF08281">
    <property type="entry name" value="Sigma70_r4_2"/>
    <property type="match status" value="1"/>
</dbReference>
<dbReference type="NCBIfam" id="TIGR02937">
    <property type="entry name" value="sigma70-ECF"/>
    <property type="match status" value="1"/>
</dbReference>
<dbReference type="CDD" id="cd06171">
    <property type="entry name" value="Sigma70_r4"/>
    <property type="match status" value="1"/>
</dbReference>
<name>A0A098B9C7_DESHA</name>
<sequence>MKTIEDIYKTYEKPIFHYFYGLTGNTHLAEELTQETFFQVLRTFSGFRREAQVTTWLYKVARNVYSMWKRKQKVSYPLPEPELLKGPASYEPDAVLEFKEKLTLTWRVLQELPENYREVFWLREWHELAYEQIAVIMGKNVSWVKVTLHRARLQFRKNYAEKEGKE</sequence>
<dbReference type="Gene3D" id="1.10.1740.10">
    <property type="match status" value="1"/>
</dbReference>
<evidence type="ECO:0000256" key="3">
    <source>
        <dbReference type="ARBA" id="ARBA00023082"/>
    </source>
</evidence>
<accession>A0A098B9C7</accession>
<dbReference type="SUPFAM" id="SSF88659">
    <property type="entry name" value="Sigma3 and sigma4 domains of RNA polymerase sigma factors"/>
    <property type="match status" value="1"/>
</dbReference>
<feature type="domain" description="RNA polymerase sigma factor 70 region 4 type 2" evidence="7">
    <location>
        <begin position="106"/>
        <end position="153"/>
    </location>
</feature>
<dbReference type="InterPro" id="IPR039425">
    <property type="entry name" value="RNA_pol_sigma-70-like"/>
</dbReference>
<dbReference type="InterPro" id="IPR013249">
    <property type="entry name" value="RNA_pol_sigma70_r4_t2"/>
</dbReference>
<dbReference type="PANTHER" id="PTHR43133">
    <property type="entry name" value="RNA POLYMERASE ECF-TYPE SIGMA FACTO"/>
    <property type="match status" value="1"/>
</dbReference>
<dbReference type="InterPro" id="IPR036388">
    <property type="entry name" value="WH-like_DNA-bd_sf"/>
</dbReference>
<keyword evidence="5" id="KW-0804">Transcription</keyword>
<keyword evidence="4" id="KW-0238">DNA-binding</keyword>
<dbReference type="PANTHER" id="PTHR43133:SF52">
    <property type="entry name" value="ECF RNA POLYMERASE SIGMA FACTOR SIGL"/>
    <property type="match status" value="1"/>
</dbReference>